<feature type="domain" description="N-acetyltransferase" evidence="1">
    <location>
        <begin position="1"/>
        <end position="136"/>
    </location>
</feature>
<dbReference type="InterPro" id="IPR016181">
    <property type="entry name" value="Acyl_CoA_acyltransferase"/>
</dbReference>
<evidence type="ECO:0000313" key="3">
    <source>
        <dbReference type="Proteomes" id="UP001469365"/>
    </source>
</evidence>
<dbReference type="RefSeq" id="WP_341414226.1">
    <property type="nucleotide sequence ID" value="NZ_JBBPCC010000002.1"/>
</dbReference>
<name>A0ABU9DHD6_9BACL</name>
<reference evidence="2 3" key="1">
    <citation type="submission" date="2024-04" db="EMBL/GenBank/DDBJ databases">
        <title>draft genome sequnece of Paenibacillus filicis.</title>
        <authorList>
            <person name="Kim D.-U."/>
        </authorList>
    </citation>
    <scope>NUCLEOTIDE SEQUENCE [LARGE SCALE GENOMIC DNA]</scope>
    <source>
        <strain evidence="2 3">KACC14197</strain>
    </source>
</reference>
<dbReference type="InterPro" id="IPR000182">
    <property type="entry name" value="GNAT_dom"/>
</dbReference>
<dbReference type="Pfam" id="PF00583">
    <property type="entry name" value="Acetyltransf_1"/>
    <property type="match status" value="1"/>
</dbReference>
<dbReference type="PROSITE" id="PS51186">
    <property type="entry name" value="GNAT"/>
    <property type="match status" value="1"/>
</dbReference>
<accession>A0ABU9DHD6</accession>
<organism evidence="2 3">
    <name type="scientific">Paenibacillus filicis</name>
    <dbReference type="NCBI Taxonomy" id="669464"/>
    <lineage>
        <taxon>Bacteria</taxon>
        <taxon>Bacillati</taxon>
        <taxon>Bacillota</taxon>
        <taxon>Bacilli</taxon>
        <taxon>Bacillales</taxon>
        <taxon>Paenibacillaceae</taxon>
        <taxon>Paenibacillus</taxon>
    </lineage>
</organism>
<evidence type="ECO:0000259" key="1">
    <source>
        <dbReference type="PROSITE" id="PS51186"/>
    </source>
</evidence>
<keyword evidence="3" id="KW-1185">Reference proteome</keyword>
<comment type="caution">
    <text evidence="2">The sequence shown here is derived from an EMBL/GenBank/DDBJ whole genome shotgun (WGS) entry which is preliminary data.</text>
</comment>
<dbReference type="Gene3D" id="3.40.630.30">
    <property type="match status" value="1"/>
</dbReference>
<gene>
    <name evidence="2" type="ORF">WMW72_04500</name>
</gene>
<protein>
    <submittedName>
        <fullName evidence="2">GNAT family N-acetyltransferase</fullName>
    </submittedName>
</protein>
<evidence type="ECO:0000313" key="2">
    <source>
        <dbReference type="EMBL" id="MEK8127168.1"/>
    </source>
</evidence>
<sequence length="136" mass="16322">MRIVFATDSDYEYIRNLDHHISESLILKKIKDNEIFILRNQEERNIGWMRYGYFWDNTPFMNMIWIDEPYRDQGTGKQVVLFWEEQMKQKGFNLMMTSTQADEGAQHFFRKLGYKDAGCLILDTQPLEILLTKKLN</sequence>
<proteinExistence type="predicted"/>
<dbReference type="SUPFAM" id="SSF55729">
    <property type="entry name" value="Acyl-CoA N-acyltransferases (Nat)"/>
    <property type="match status" value="1"/>
</dbReference>
<dbReference type="Proteomes" id="UP001469365">
    <property type="component" value="Unassembled WGS sequence"/>
</dbReference>
<dbReference type="EMBL" id="JBBPCC010000002">
    <property type="protein sequence ID" value="MEK8127168.1"/>
    <property type="molecule type" value="Genomic_DNA"/>
</dbReference>